<comment type="function">
    <text evidence="7">May be involved in cell wall biosynthesis.</text>
</comment>
<accession>A0A833RBB7</accession>
<dbReference type="EMBL" id="SWLB01000005">
    <property type="protein sequence ID" value="KAF3338267.1"/>
    <property type="molecule type" value="Genomic_DNA"/>
</dbReference>
<dbReference type="GO" id="GO:0032580">
    <property type="term" value="C:Golgi cisterna membrane"/>
    <property type="evidence" value="ECO:0007669"/>
    <property type="project" value="UniProtKB-SubCell"/>
</dbReference>
<keyword evidence="4 7" id="KW-0333">Golgi apparatus</keyword>
<comment type="caution">
    <text evidence="7">Lacks conserved residue(s) required for the propagation of feature annotation.</text>
</comment>
<feature type="transmembrane region" description="Helical" evidence="7">
    <location>
        <begin position="133"/>
        <end position="158"/>
    </location>
</feature>
<proteinExistence type="inferred from homology"/>
<keyword evidence="9" id="KW-1185">Reference proteome</keyword>
<sequence>MARNEKSNKWGVPGAVVIFLPLLFFLWLISTDVNTTTLYKGLNYGSNQTSTPSNNNYLHELIPSNFDNESCLSRFEWPLFRKSSPYMPSSYLLQKLRNYETLHKKCGPNTPLYQKSIQQLNSGHSIESMECNYVVWIPLAGLGNRMLSLISTFFYAIITNRVMLIQLTDELVDLFCEPFPDTSWILPPDFPIKNLDKFDVNSNVTYGNMLDKHVIISNHSYNTKVESLPSYVYVYLVDNYRTSDMMFFCNDDQIVLGKVNWLLLKSDLYFLPSLCSSTPMFEEELGRLFPAKESVFYLLAHYLIHPSNNVWGLVRRYYMSYLAKADEKIGIQVRVFWFAKVSSDVIFQQILKCAKMENVFPELDSNGTKFIETDEQKPSKAILVASLYASYYEKFKSMYYEHSVKTGELVSVYQPSHEEKQNTENQSHNQKALAEIYLLSLCDVLMTSGWSTFGYVSSGLAGIKPLILMPVWHKKVAEMPCVREASMEPCNLSPTKVRCKGKIIIEKERLQQYVKQCPDIDDGIKLFD</sequence>
<dbReference type="Pfam" id="PF03254">
    <property type="entry name" value="XG_FTase"/>
    <property type="match status" value="1"/>
</dbReference>
<keyword evidence="5" id="KW-0325">Glycoprotein</keyword>
<dbReference type="AlphaFoldDB" id="A0A833RBB7"/>
<dbReference type="Gene3D" id="3.40.50.11340">
    <property type="match status" value="1"/>
</dbReference>
<keyword evidence="3 7" id="KW-0808">Transferase</keyword>
<dbReference type="GO" id="GO:0008107">
    <property type="term" value="F:galactoside 2-alpha-L-fucosyltransferase activity"/>
    <property type="evidence" value="ECO:0007669"/>
    <property type="project" value="InterPro"/>
</dbReference>
<comment type="similarity">
    <text evidence="1 7">Belongs to the glycosyltransferase 37 family.</text>
</comment>
<dbReference type="Proteomes" id="UP000623129">
    <property type="component" value="Unassembled WGS sequence"/>
</dbReference>
<reference evidence="8" key="1">
    <citation type="submission" date="2020-01" db="EMBL/GenBank/DDBJ databases">
        <title>Genome sequence of Kobresia littledalei, the first chromosome-level genome in the family Cyperaceae.</title>
        <authorList>
            <person name="Qu G."/>
        </authorList>
    </citation>
    <scope>NUCLEOTIDE SEQUENCE</scope>
    <source>
        <strain evidence="8">C.B.Clarke</strain>
        <tissue evidence="8">Leaf</tissue>
    </source>
</reference>
<dbReference type="EC" id="2.4.1.-" evidence="7"/>
<keyword evidence="2 7" id="KW-0328">Glycosyltransferase</keyword>
<evidence type="ECO:0000256" key="2">
    <source>
        <dbReference type="ARBA" id="ARBA00022676"/>
    </source>
</evidence>
<feature type="transmembrane region" description="Helical" evidence="7">
    <location>
        <begin position="12"/>
        <end position="30"/>
    </location>
</feature>
<dbReference type="FunFam" id="3.40.50.11340:FF:000005">
    <property type="entry name" value="Galactoside 2-alpha-L-fucosyltransferase"/>
    <property type="match status" value="1"/>
</dbReference>
<keyword evidence="6 7" id="KW-0961">Cell wall biogenesis/degradation</keyword>
<evidence type="ECO:0000256" key="5">
    <source>
        <dbReference type="ARBA" id="ARBA00023180"/>
    </source>
</evidence>
<comment type="caution">
    <text evidence="8">The sequence shown here is derived from an EMBL/GenBank/DDBJ whole genome shotgun (WGS) entry which is preliminary data.</text>
</comment>
<dbReference type="PANTHER" id="PTHR31889:SF36">
    <property type="entry name" value="FUCOSYLTRANSFERASE"/>
    <property type="match status" value="1"/>
</dbReference>
<dbReference type="GO" id="GO:0071555">
    <property type="term" value="P:cell wall organization"/>
    <property type="evidence" value="ECO:0007669"/>
    <property type="project" value="UniProtKB-UniRule"/>
</dbReference>
<evidence type="ECO:0000256" key="6">
    <source>
        <dbReference type="ARBA" id="ARBA00023316"/>
    </source>
</evidence>
<name>A0A833RBB7_9POAL</name>
<evidence type="ECO:0000256" key="1">
    <source>
        <dbReference type="ARBA" id="ARBA00010481"/>
    </source>
</evidence>
<evidence type="ECO:0000313" key="9">
    <source>
        <dbReference type="Proteomes" id="UP000623129"/>
    </source>
</evidence>
<dbReference type="GO" id="GO:0009969">
    <property type="term" value="P:xyloglucan biosynthetic process"/>
    <property type="evidence" value="ECO:0007669"/>
    <property type="project" value="TreeGrafter"/>
</dbReference>
<dbReference type="OrthoDB" id="652909at2759"/>
<keyword evidence="7" id="KW-0472">Membrane</keyword>
<keyword evidence="7" id="KW-1133">Transmembrane helix</keyword>
<keyword evidence="7" id="KW-0812">Transmembrane</keyword>
<organism evidence="8 9">
    <name type="scientific">Carex littledalei</name>
    <dbReference type="NCBI Taxonomy" id="544730"/>
    <lineage>
        <taxon>Eukaryota</taxon>
        <taxon>Viridiplantae</taxon>
        <taxon>Streptophyta</taxon>
        <taxon>Embryophyta</taxon>
        <taxon>Tracheophyta</taxon>
        <taxon>Spermatophyta</taxon>
        <taxon>Magnoliopsida</taxon>
        <taxon>Liliopsida</taxon>
        <taxon>Poales</taxon>
        <taxon>Cyperaceae</taxon>
        <taxon>Cyperoideae</taxon>
        <taxon>Cariceae</taxon>
        <taxon>Carex</taxon>
        <taxon>Carex subgen. Euthyceras</taxon>
    </lineage>
</organism>
<evidence type="ECO:0000256" key="7">
    <source>
        <dbReference type="RuleBase" id="RU367004"/>
    </source>
</evidence>
<gene>
    <name evidence="8" type="ORF">FCM35_KLT17104</name>
</gene>
<dbReference type="InterPro" id="IPR004938">
    <property type="entry name" value="XG_FTase"/>
</dbReference>
<protein>
    <recommendedName>
        <fullName evidence="7">Fucosyltransferase</fullName>
        <ecNumber evidence="7">2.4.1.-</ecNumber>
    </recommendedName>
</protein>
<dbReference type="PANTHER" id="PTHR31889">
    <property type="entry name" value="FUCOSYLTRANSFERASE 2-RELATED"/>
    <property type="match status" value="1"/>
</dbReference>
<evidence type="ECO:0000313" key="8">
    <source>
        <dbReference type="EMBL" id="KAF3338267.1"/>
    </source>
</evidence>
<evidence type="ECO:0000256" key="3">
    <source>
        <dbReference type="ARBA" id="ARBA00022679"/>
    </source>
</evidence>
<dbReference type="GO" id="GO:0042546">
    <property type="term" value="P:cell wall biogenesis"/>
    <property type="evidence" value="ECO:0007669"/>
    <property type="project" value="InterPro"/>
</dbReference>
<dbReference type="Gene3D" id="3.40.50.11350">
    <property type="match status" value="1"/>
</dbReference>
<evidence type="ECO:0000256" key="4">
    <source>
        <dbReference type="ARBA" id="ARBA00023034"/>
    </source>
</evidence>
<comment type="subcellular location">
    <subcellularLocation>
        <location evidence="7">Golgi apparatus</location>
        <location evidence="7">Golgi stack membrane</location>
        <topology evidence="7">Single-pass type II membrane protein</topology>
    </subcellularLocation>
</comment>